<feature type="transmembrane region" description="Helical" evidence="6">
    <location>
        <begin position="278"/>
        <end position="298"/>
    </location>
</feature>
<name>A0A927N0Q4_9ACTN</name>
<dbReference type="AlphaFoldDB" id="A0A927N0Q4"/>
<evidence type="ECO:0000256" key="5">
    <source>
        <dbReference type="ARBA" id="ARBA00023136"/>
    </source>
</evidence>
<feature type="transmembrane region" description="Helical" evidence="6">
    <location>
        <begin position="106"/>
        <end position="132"/>
    </location>
</feature>
<sequence>MVTESQQSGMRSRGLPSWWIAVGGCLLAAVAVLVIALLVGGGRPKPAPPGLPDPGMLTGWGLPVAKLAMDVAGVGVVGSLLFSVLSPAKGGALQPAAERAVRGAAAFAWVWAVAAALTLVFTLSDFLGVPAMRLDYQENLAGFIAEVSQGRSLALVLLLTVILAAAARGVRTLNGAALLLVLGVTATLPPALTGHSASAADHDVATSSLLVHVVVVTLWIGGLLALAVYGRRATTKVLAGSARRFSTLALWCYVAAAFSGLVNAWIRLGGIAPLVSSSYGWLVLGKLAAIVVLGWLGWWHRKRTLPALDKGTPGVFRRFAAVEAAVMLATVGLAVALSRTPTPVPDEVKTTSTAEALIGYPVPPFSGSALLSSWRLDTLVVLFAATGVYLYLRGVFRLRSKGVHWPVGRTFAWLGGVAVVVFVLCSGVATYAPAMFSVHMVQHMSLSMLAPILLAMGAPVTLALRALPAVRREGSDGPGERSGDRGAREWILVLLHSRIVRVLTHPVVALAIYVVSLYAFYFSPLLSAAMRNHTGHLLMSVHFLLVGSLYFWPIIGLDPIPRLLPPLGRMLMLFASMPFHAFFGVIVMTSTTVIGGDWFSALRLPWIDPLADQNVGGGIAWATAEIPVLIVLGVVFAQWVRADHREARRIDRRADAGKDDQLASYNAMLARLAAHDESKS</sequence>
<reference evidence="8" key="1">
    <citation type="submission" date="2020-10" db="EMBL/GenBank/DDBJ databases">
        <title>Sequencing the genomes of 1000 actinobacteria strains.</title>
        <authorList>
            <person name="Klenk H.-P."/>
        </authorList>
    </citation>
    <scope>NUCLEOTIDE SEQUENCE</scope>
    <source>
        <strain evidence="8">DSM 45354</strain>
    </source>
</reference>
<dbReference type="PANTHER" id="PTHR34820">
    <property type="entry name" value="INNER MEMBRANE PROTEIN YEBZ"/>
    <property type="match status" value="1"/>
</dbReference>
<feature type="transmembrane region" description="Helical" evidence="6">
    <location>
        <begin position="60"/>
        <end position="85"/>
    </location>
</feature>
<dbReference type="Pfam" id="PF09678">
    <property type="entry name" value="Caa3_CtaG"/>
    <property type="match status" value="1"/>
</dbReference>
<comment type="subcellular location">
    <subcellularLocation>
        <location evidence="1">Cell membrane</location>
        <topology evidence="1">Multi-pass membrane protein</topology>
    </subcellularLocation>
</comment>
<evidence type="ECO:0000256" key="4">
    <source>
        <dbReference type="ARBA" id="ARBA00022989"/>
    </source>
</evidence>
<feature type="domain" description="Copper resistance protein D" evidence="7">
    <location>
        <begin position="242"/>
        <end position="337"/>
    </location>
</feature>
<keyword evidence="9" id="KW-1185">Reference proteome</keyword>
<dbReference type="InterPro" id="IPR032694">
    <property type="entry name" value="CopC/D"/>
</dbReference>
<feature type="transmembrane region" description="Helical" evidence="6">
    <location>
        <begin position="502"/>
        <end position="521"/>
    </location>
</feature>
<dbReference type="RefSeq" id="WP_202896735.1">
    <property type="nucleotide sequence ID" value="NZ_BAABJL010000095.1"/>
</dbReference>
<dbReference type="EMBL" id="JADBEM010000001">
    <property type="protein sequence ID" value="MBE1610475.1"/>
    <property type="molecule type" value="Genomic_DNA"/>
</dbReference>
<feature type="transmembrane region" description="Helical" evidence="6">
    <location>
        <begin position="541"/>
        <end position="560"/>
    </location>
</feature>
<feature type="transmembrane region" description="Helical" evidence="6">
    <location>
        <begin position="572"/>
        <end position="599"/>
    </location>
</feature>
<feature type="transmembrane region" description="Helical" evidence="6">
    <location>
        <begin position="412"/>
        <end position="432"/>
    </location>
</feature>
<keyword evidence="2" id="KW-1003">Cell membrane</keyword>
<dbReference type="GO" id="GO:0005886">
    <property type="term" value="C:plasma membrane"/>
    <property type="evidence" value="ECO:0007669"/>
    <property type="project" value="UniProtKB-SubCell"/>
</dbReference>
<evidence type="ECO:0000256" key="6">
    <source>
        <dbReference type="SAM" id="Phobius"/>
    </source>
</evidence>
<organism evidence="8 9">
    <name type="scientific">Actinopolymorpha pittospori</name>
    <dbReference type="NCBI Taxonomy" id="648752"/>
    <lineage>
        <taxon>Bacteria</taxon>
        <taxon>Bacillati</taxon>
        <taxon>Actinomycetota</taxon>
        <taxon>Actinomycetes</taxon>
        <taxon>Propionibacteriales</taxon>
        <taxon>Actinopolymorphaceae</taxon>
        <taxon>Actinopolymorpha</taxon>
    </lineage>
</organism>
<feature type="transmembrane region" description="Helical" evidence="6">
    <location>
        <begin position="248"/>
        <end position="266"/>
    </location>
</feature>
<feature type="transmembrane region" description="Helical" evidence="6">
    <location>
        <begin position="177"/>
        <end position="197"/>
    </location>
</feature>
<evidence type="ECO:0000256" key="3">
    <source>
        <dbReference type="ARBA" id="ARBA00022692"/>
    </source>
</evidence>
<feature type="transmembrane region" description="Helical" evidence="6">
    <location>
        <begin position="319"/>
        <end position="337"/>
    </location>
</feature>
<evidence type="ECO:0000256" key="2">
    <source>
        <dbReference type="ARBA" id="ARBA00022475"/>
    </source>
</evidence>
<evidence type="ECO:0000313" key="8">
    <source>
        <dbReference type="EMBL" id="MBE1610475.1"/>
    </source>
</evidence>
<proteinExistence type="predicted"/>
<evidence type="ECO:0000259" key="7">
    <source>
        <dbReference type="Pfam" id="PF05425"/>
    </source>
</evidence>
<dbReference type="InterPro" id="IPR008457">
    <property type="entry name" value="Cu-R_CopD_dom"/>
</dbReference>
<keyword evidence="5 6" id="KW-0472">Membrane</keyword>
<feature type="transmembrane region" description="Helical" evidence="6">
    <location>
        <begin position="619"/>
        <end position="640"/>
    </location>
</feature>
<feature type="transmembrane region" description="Helical" evidence="6">
    <location>
        <begin position="444"/>
        <end position="464"/>
    </location>
</feature>
<protein>
    <submittedName>
        <fullName evidence="8">Copper resistance protein D</fullName>
    </submittedName>
</protein>
<dbReference type="Pfam" id="PF05425">
    <property type="entry name" value="CopD"/>
    <property type="match status" value="1"/>
</dbReference>
<gene>
    <name evidence="8" type="ORF">HEB94_007323</name>
</gene>
<dbReference type="InterPro" id="IPR019108">
    <property type="entry name" value="Caa3_assmbl_CtaG-rel"/>
</dbReference>
<dbReference type="Proteomes" id="UP000638648">
    <property type="component" value="Unassembled WGS sequence"/>
</dbReference>
<keyword evidence="4 6" id="KW-1133">Transmembrane helix</keyword>
<accession>A0A927N0Q4</accession>
<dbReference type="PANTHER" id="PTHR34820:SF4">
    <property type="entry name" value="INNER MEMBRANE PROTEIN YEBZ"/>
    <property type="match status" value="1"/>
</dbReference>
<keyword evidence="3 6" id="KW-0812">Transmembrane</keyword>
<evidence type="ECO:0000313" key="9">
    <source>
        <dbReference type="Proteomes" id="UP000638648"/>
    </source>
</evidence>
<feature type="transmembrane region" description="Helical" evidence="6">
    <location>
        <begin position="374"/>
        <end position="392"/>
    </location>
</feature>
<dbReference type="GO" id="GO:0006825">
    <property type="term" value="P:copper ion transport"/>
    <property type="evidence" value="ECO:0007669"/>
    <property type="project" value="InterPro"/>
</dbReference>
<feature type="transmembrane region" description="Helical" evidence="6">
    <location>
        <begin position="209"/>
        <end position="228"/>
    </location>
</feature>
<comment type="caution">
    <text evidence="8">The sequence shown here is derived from an EMBL/GenBank/DDBJ whole genome shotgun (WGS) entry which is preliminary data.</text>
</comment>
<feature type="transmembrane region" description="Helical" evidence="6">
    <location>
        <begin position="18"/>
        <end position="40"/>
    </location>
</feature>
<evidence type="ECO:0000256" key="1">
    <source>
        <dbReference type="ARBA" id="ARBA00004651"/>
    </source>
</evidence>
<feature type="transmembrane region" description="Helical" evidence="6">
    <location>
        <begin position="152"/>
        <end position="170"/>
    </location>
</feature>